<sequence length="234" mass="25675">MPNSTPLSWVELESRLLNWIRSAHIPRYPFFDGVPSSLDSGSTSSSQYSLSSSLSSSSLSLAANNQDLHRWLEFIEQASGDCDIKESQYADVAVWFMRGELREVMRERRAAYLGEVRLLAEREKRARQLGEWRDFKADLTRVVDEAAKILVSASSQARSAPSAAPPSIPIQAPVPPTTFQYLQRTHPYIASSLTLGLVVGGTVVLLPALKLGVEALNRMREAGNRASAQVGTSG</sequence>
<evidence type="ECO:0000313" key="3">
    <source>
        <dbReference type="Proteomes" id="UP000807469"/>
    </source>
</evidence>
<dbReference type="Proteomes" id="UP000807469">
    <property type="component" value="Unassembled WGS sequence"/>
</dbReference>
<gene>
    <name evidence="2" type="ORF">BDN70DRAFT_876614</name>
</gene>
<evidence type="ECO:0000313" key="2">
    <source>
        <dbReference type="EMBL" id="KAF9481286.1"/>
    </source>
</evidence>
<accession>A0A9P5Z5M3</accession>
<reference evidence="2" key="1">
    <citation type="submission" date="2020-11" db="EMBL/GenBank/DDBJ databases">
        <authorList>
            <consortium name="DOE Joint Genome Institute"/>
            <person name="Ahrendt S."/>
            <person name="Riley R."/>
            <person name="Andreopoulos W."/>
            <person name="Labutti K."/>
            <person name="Pangilinan J."/>
            <person name="Ruiz-Duenas F.J."/>
            <person name="Barrasa J.M."/>
            <person name="Sanchez-Garcia M."/>
            <person name="Camarero S."/>
            <person name="Miyauchi S."/>
            <person name="Serrano A."/>
            <person name="Linde D."/>
            <person name="Babiker R."/>
            <person name="Drula E."/>
            <person name="Ayuso-Fernandez I."/>
            <person name="Pacheco R."/>
            <person name="Padilla G."/>
            <person name="Ferreira P."/>
            <person name="Barriuso J."/>
            <person name="Kellner H."/>
            <person name="Castanera R."/>
            <person name="Alfaro M."/>
            <person name="Ramirez L."/>
            <person name="Pisabarro A.G."/>
            <person name="Kuo A."/>
            <person name="Tritt A."/>
            <person name="Lipzen A."/>
            <person name="He G."/>
            <person name="Yan M."/>
            <person name="Ng V."/>
            <person name="Cullen D."/>
            <person name="Martin F."/>
            <person name="Rosso M.-N."/>
            <person name="Henrissat B."/>
            <person name="Hibbett D."/>
            <person name="Martinez A.T."/>
            <person name="Grigoriev I.V."/>
        </authorList>
    </citation>
    <scope>NUCLEOTIDE SEQUENCE</scope>
    <source>
        <strain evidence="2">CIRM-BRFM 674</strain>
    </source>
</reference>
<organism evidence="2 3">
    <name type="scientific">Pholiota conissans</name>
    <dbReference type="NCBI Taxonomy" id="109636"/>
    <lineage>
        <taxon>Eukaryota</taxon>
        <taxon>Fungi</taxon>
        <taxon>Dikarya</taxon>
        <taxon>Basidiomycota</taxon>
        <taxon>Agaricomycotina</taxon>
        <taxon>Agaricomycetes</taxon>
        <taxon>Agaricomycetidae</taxon>
        <taxon>Agaricales</taxon>
        <taxon>Agaricineae</taxon>
        <taxon>Strophariaceae</taxon>
        <taxon>Pholiota</taxon>
    </lineage>
</organism>
<keyword evidence="3" id="KW-1185">Reference proteome</keyword>
<dbReference type="OrthoDB" id="2998304at2759"/>
<keyword evidence="1" id="KW-1133">Transmembrane helix</keyword>
<keyword evidence="1" id="KW-0812">Transmembrane</keyword>
<dbReference type="EMBL" id="MU155181">
    <property type="protein sequence ID" value="KAF9481286.1"/>
    <property type="molecule type" value="Genomic_DNA"/>
</dbReference>
<proteinExistence type="predicted"/>
<protein>
    <submittedName>
        <fullName evidence="2">Uncharacterized protein</fullName>
    </submittedName>
</protein>
<name>A0A9P5Z5M3_9AGAR</name>
<dbReference type="AlphaFoldDB" id="A0A9P5Z5M3"/>
<evidence type="ECO:0000256" key="1">
    <source>
        <dbReference type="SAM" id="Phobius"/>
    </source>
</evidence>
<feature type="transmembrane region" description="Helical" evidence="1">
    <location>
        <begin position="188"/>
        <end position="209"/>
    </location>
</feature>
<keyword evidence="1" id="KW-0472">Membrane</keyword>
<comment type="caution">
    <text evidence="2">The sequence shown here is derived from an EMBL/GenBank/DDBJ whole genome shotgun (WGS) entry which is preliminary data.</text>
</comment>